<evidence type="ECO:0000256" key="2">
    <source>
        <dbReference type="ARBA" id="ARBA00022723"/>
    </source>
</evidence>
<feature type="region of interest" description="Disordered" evidence="12">
    <location>
        <begin position="434"/>
        <end position="485"/>
    </location>
</feature>
<dbReference type="SUPFAM" id="SSF46689">
    <property type="entry name" value="Homeodomain-like"/>
    <property type="match status" value="1"/>
</dbReference>
<evidence type="ECO:0000259" key="13">
    <source>
        <dbReference type="PROSITE" id="PS50023"/>
    </source>
</evidence>
<evidence type="ECO:0000256" key="6">
    <source>
        <dbReference type="ARBA" id="ARBA00023125"/>
    </source>
</evidence>
<dbReference type="InterPro" id="IPR050453">
    <property type="entry name" value="LIM_Homeobox_TF"/>
</dbReference>
<feature type="compositionally biased region" description="Basic residues" evidence="12">
    <location>
        <begin position="391"/>
        <end position="406"/>
    </location>
</feature>
<evidence type="ECO:0000256" key="4">
    <source>
        <dbReference type="ARBA" id="ARBA00022833"/>
    </source>
</evidence>
<keyword evidence="2 10" id="KW-0479">Metal-binding</keyword>
<dbReference type="AlphaFoldDB" id="A0A836EVS9"/>
<dbReference type="SUPFAM" id="SSF57716">
    <property type="entry name" value="Glucocorticoid receptor-like (DNA-binding domain)"/>
    <property type="match status" value="2"/>
</dbReference>
<protein>
    <submittedName>
        <fullName evidence="15">AWH protein</fullName>
    </submittedName>
</protein>
<dbReference type="Pfam" id="PF00046">
    <property type="entry name" value="Homeodomain"/>
    <property type="match status" value="1"/>
</dbReference>
<feature type="region of interest" description="Disordered" evidence="12">
    <location>
        <begin position="1"/>
        <end position="38"/>
    </location>
</feature>
<dbReference type="GO" id="GO:0030182">
    <property type="term" value="P:neuron differentiation"/>
    <property type="evidence" value="ECO:0007669"/>
    <property type="project" value="TreeGrafter"/>
</dbReference>
<dbReference type="InterPro" id="IPR001781">
    <property type="entry name" value="Znf_LIM"/>
</dbReference>
<keyword evidence="7 9" id="KW-0371">Homeobox</keyword>
<dbReference type="FunFam" id="1.10.10.60:FF:000027">
    <property type="entry name" value="LIM/homeobox protein Lhx9"/>
    <property type="match status" value="1"/>
</dbReference>
<feature type="compositionally biased region" description="Low complexity" evidence="12">
    <location>
        <begin position="434"/>
        <end position="446"/>
    </location>
</feature>
<dbReference type="CDD" id="cd09369">
    <property type="entry name" value="LIM1_Lhx2_Lhx9"/>
    <property type="match status" value="1"/>
</dbReference>
<evidence type="ECO:0000256" key="1">
    <source>
        <dbReference type="ARBA" id="ARBA00004123"/>
    </source>
</evidence>
<feature type="compositionally biased region" description="Basic and acidic residues" evidence="12">
    <location>
        <begin position="64"/>
        <end position="84"/>
    </location>
</feature>
<feature type="compositionally biased region" description="Low complexity" evidence="12">
    <location>
        <begin position="28"/>
        <end position="38"/>
    </location>
</feature>
<keyword evidence="8 9" id="KW-0539">Nucleus</keyword>
<feature type="compositionally biased region" description="Basic and acidic residues" evidence="12">
    <location>
        <begin position="7"/>
        <end position="27"/>
    </location>
</feature>
<feature type="region of interest" description="Disordered" evidence="12">
    <location>
        <begin position="389"/>
        <end position="422"/>
    </location>
</feature>
<sequence>IGMRGQRGSEKPKNGATTEEKWRKESASRPARASQAAQLEADNQINLHAPYKLSIRARLQASERATHTNHSDRVDGPVSRKGDKSTMPFKVRDCLGLSTRTEPSNTHRRLRKIPDARVSTRVSFPTMWPKKRPNRAHTFIIGNTKDTEVEDTSGDGACDSGVGGPNLACPEGTSGLVVGPETSPSVMECGGCGERVRERTILCVGGRTWHSRCLRCSACARPLHDQHSCFQRGMRVYCRHDYDRTFGAKCAKCGRSVGAGDWVRRARERVYHLACFACDACSRQLSTGEQFALLDARLLCKAHYLDVVEGNNSTNESLLHARRQGGDSESGHKGGNKAKRVRTTFTEEQLSVLQANFQLDSNPDGQDLERIAHVTGLSKRVTQVWFQNSRARQKKHLHTGKMKGQHVHQSPPNSTASPNDFGRHINLHLTYSFQHQQQHQQQQQPQLSPATCKSPTGSIYHNHGSEQSMDELSQDSMLLSMPNEV</sequence>
<organism evidence="15 16">
    <name type="scientific">Acromyrmex insinuator</name>
    <dbReference type="NCBI Taxonomy" id="230686"/>
    <lineage>
        <taxon>Eukaryota</taxon>
        <taxon>Metazoa</taxon>
        <taxon>Ecdysozoa</taxon>
        <taxon>Arthropoda</taxon>
        <taxon>Hexapoda</taxon>
        <taxon>Insecta</taxon>
        <taxon>Pterygota</taxon>
        <taxon>Neoptera</taxon>
        <taxon>Endopterygota</taxon>
        <taxon>Hymenoptera</taxon>
        <taxon>Apocrita</taxon>
        <taxon>Aculeata</taxon>
        <taxon>Formicoidea</taxon>
        <taxon>Formicidae</taxon>
        <taxon>Myrmicinae</taxon>
        <taxon>Acromyrmex</taxon>
    </lineage>
</organism>
<dbReference type="Proteomes" id="UP000667349">
    <property type="component" value="Unassembled WGS sequence"/>
</dbReference>
<accession>A0A836EVS9</accession>
<evidence type="ECO:0000313" key="15">
    <source>
        <dbReference type="EMBL" id="KAG5312929.1"/>
    </source>
</evidence>
<dbReference type="PANTHER" id="PTHR24208">
    <property type="entry name" value="LIM/HOMEOBOX PROTEIN LHX"/>
    <property type="match status" value="1"/>
</dbReference>
<comment type="caution">
    <text evidence="15">The sequence shown here is derived from an EMBL/GenBank/DDBJ whole genome shotgun (WGS) entry which is preliminary data.</text>
</comment>
<name>A0A836EVS9_9HYME</name>
<dbReference type="SMART" id="SM00132">
    <property type="entry name" value="LIM"/>
    <property type="match status" value="2"/>
</dbReference>
<dbReference type="SMART" id="SM00389">
    <property type="entry name" value="HOX"/>
    <property type="match status" value="1"/>
</dbReference>
<feature type="domain" description="LIM zinc-binding" evidence="13">
    <location>
        <begin position="187"/>
        <end position="248"/>
    </location>
</feature>
<proteinExistence type="predicted"/>
<evidence type="ECO:0000256" key="7">
    <source>
        <dbReference type="ARBA" id="ARBA00023155"/>
    </source>
</evidence>
<evidence type="ECO:0000256" key="9">
    <source>
        <dbReference type="PROSITE-ProRule" id="PRU00108"/>
    </source>
</evidence>
<dbReference type="InterPro" id="IPR001356">
    <property type="entry name" value="HD"/>
</dbReference>
<dbReference type="Pfam" id="PF00412">
    <property type="entry name" value="LIM"/>
    <property type="match status" value="2"/>
</dbReference>
<dbReference type="PANTHER" id="PTHR24208:SF127">
    <property type="entry name" value="LIM_HOMEOBOX PROTEIN AWH"/>
    <property type="match status" value="1"/>
</dbReference>
<evidence type="ECO:0000259" key="14">
    <source>
        <dbReference type="PROSITE" id="PS50071"/>
    </source>
</evidence>
<feature type="compositionally biased region" description="Polar residues" evidence="12">
    <location>
        <begin position="407"/>
        <end position="418"/>
    </location>
</feature>
<feature type="domain" description="LIM zinc-binding" evidence="13">
    <location>
        <begin position="249"/>
        <end position="310"/>
    </location>
</feature>
<feature type="domain" description="Homeobox" evidence="14">
    <location>
        <begin position="336"/>
        <end position="396"/>
    </location>
</feature>
<dbReference type="GO" id="GO:0005634">
    <property type="term" value="C:nucleus"/>
    <property type="evidence" value="ECO:0007669"/>
    <property type="project" value="UniProtKB-SubCell"/>
</dbReference>
<evidence type="ECO:0000256" key="3">
    <source>
        <dbReference type="ARBA" id="ARBA00022737"/>
    </source>
</evidence>
<feature type="DNA-binding region" description="Homeobox" evidence="9">
    <location>
        <begin position="338"/>
        <end position="397"/>
    </location>
</feature>
<feature type="non-terminal residue" evidence="15">
    <location>
        <position position="485"/>
    </location>
</feature>
<dbReference type="PROSITE" id="PS00478">
    <property type="entry name" value="LIM_DOMAIN_1"/>
    <property type="match status" value="1"/>
</dbReference>
<keyword evidence="16" id="KW-1185">Reference proteome</keyword>
<dbReference type="CDD" id="cd00086">
    <property type="entry name" value="homeodomain"/>
    <property type="match status" value="1"/>
</dbReference>
<feature type="region of interest" description="Disordered" evidence="12">
    <location>
        <begin position="62"/>
        <end position="86"/>
    </location>
</feature>
<evidence type="ECO:0000256" key="12">
    <source>
        <dbReference type="SAM" id="MobiDB-lite"/>
    </source>
</evidence>
<dbReference type="Gene3D" id="2.10.110.10">
    <property type="entry name" value="Cysteine Rich Protein"/>
    <property type="match status" value="2"/>
</dbReference>
<evidence type="ECO:0000256" key="11">
    <source>
        <dbReference type="RuleBase" id="RU000682"/>
    </source>
</evidence>
<dbReference type="EMBL" id="JAANHZ010000264">
    <property type="protein sequence ID" value="KAG5312929.1"/>
    <property type="molecule type" value="Genomic_DNA"/>
</dbReference>
<dbReference type="CDD" id="cd09379">
    <property type="entry name" value="LIM2_AWH"/>
    <property type="match status" value="1"/>
</dbReference>
<dbReference type="GO" id="GO:0000977">
    <property type="term" value="F:RNA polymerase II transcription regulatory region sequence-specific DNA binding"/>
    <property type="evidence" value="ECO:0007669"/>
    <property type="project" value="TreeGrafter"/>
</dbReference>
<keyword evidence="6 9" id="KW-0238">DNA-binding</keyword>
<evidence type="ECO:0000256" key="5">
    <source>
        <dbReference type="ARBA" id="ARBA00023038"/>
    </source>
</evidence>
<dbReference type="PROSITE" id="PS50071">
    <property type="entry name" value="HOMEOBOX_2"/>
    <property type="match status" value="1"/>
</dbReference>
<keyword evidence="4 10" id="KW-0862">Zinc</keyword>
<feature type="region of interest" description="Disordered" evidence="12">
    <location>
        <begin position="320"/>
        <end position="339"/>
    </location>
</feature>
<dbReference type="Gene3D" id="1.10.10.60">
    <property type="entry name" value="Homeodomain-like"/>
    <property type="match status" value="1"/>
</dbReference>
<comment type="subcellular location">
    <subcellularLocation>
        <location evidence="1 9 11">Nucleus</location>
    </subcellularLocation>
</comment>
<feature type="compositionally biased region" description="Polar residues" evidence="12">
    <location>
        <begin position="447"/>
        <end position="467"/>
    </location>
</feature>
<evidence type="ECO:0000256" key="10">
    <source>
        <dbReference type="PROSITE-ProRule" id="PRU00125"/>
    </source>
</evidence>
<gene>
    <name evidence="15" type="primary">Awh_0</name>
    <name evidence="15" type="ORF">G6Z75_0012338</name>
</gene>
<keyword evidence="5 10" id="KW-0440">LIM domain</keyword>
<feature type="non-terminal residue" evidence="15">
    <location>
        <position position="1"/>
    </location>
</feature>
<keyword evidence="3" id="KW-0677">Repeat</keyword>
<reference evidence="15" key="1">
    <citation type="submission" date="2020-02" db="EMBL/GenBank/DDBJ databases">
        <title>Relaxed selection underlies rapid genomic changes in the transitions from sociality to social parasitism in ants.</title>
        <authorList>
            <person name="Bi X."/>
        </authorList>
    </citation>
    <scope>NUCLEOTIDE SEQUENCE</scope>
    <source>
        <strain evidence="15">BGI-DK2013a</strain>
        <tissue evidence="15">Whole body</tissue>
    </source>
</reference>
<dbReference type="GO" id="GO:0000981">
    <property type="term" value="F:DNA-binding transcription factor activity, RNA polymerase II-specific"/>
    <property type="evidence" value="ECO:0007669"/>
    <property type="project" value="TreeGrafter"/>
</dbReference>
<dbReference type="PROSITE" id="PS50023">
    <property type="entry name" value="LIM_DOMAIN_2"/>
    <property type="match status" value="2"/>
</dbReference>
<dbReference type="InterPro" id="IPR009057">
    <property type="entry name" value="Homeodomain-like_sf"/>
</dbReference>
<evidence type="ECO:0000313" key="16">
    <source>
        <dbReference type="Proteomes" id="UP000667349"/>
    </source>
</evidence>
<dbReference type="GO" id="GO:0046872">
    <property type="term" value="F:metal ion binding"/>
    <property type="evidence" value="ECO:0007669"/>
    <property type="project" value="UniProtKB-KW"/>
</dbReference>
<evidence type="ECO:0000256" key="8">
    <source>
        <dbReference type="ARBA" id="ARBA00023242"/>
    </source>
</evidence>